<feature type="signal peptide" evidence="1">
    <location>
        <begin position="1"/>
        <end position="23"/>
    </location>
</feature>
<protein>
    <submittedName>
        <fullName evidence="3">SgcJ/EcaC family oxidoreductase</fullName>
    </submittedName>
</protein>
<dbReference type="InterPro" id="IPR011944">
    <property type="entry name" value="Steroid_delta5-4_isomerase"/>
</dbReference>
<evidence type="ECO:0000313" key="4">
    <source>
        <dbReference type="Proteomes" id="UP001597510"/>
    </source>
</evidence>
<feature type="chain" id="PRO_5046480157" evidence="1">
    <location>
        <begin position="24"/>
        <end position="165"/>
    </location>
</feature>
<dbReference type="InterPro" id="IPR032710">
    <property type="entry name" value="NTF2-like_dom_sf"/>
</dbReference>
<dbReference type="Proteomes" id="UP001597510">
    <property type="component" value="Unassembled WGS sequence"/>
</dbReference>
<dbReference type="InterPro" id="IPR027843">
    <property type="entry name" value="DUF4440"/>
</dbReference>
<dbReference type="RefSeq" id="WP_340240713.1">
    <property type="nucleotide sequence ID" value="NZ_JBBEWC010000024.1"/>
</dbReference>
<organism evidence="3 4">
    <name type="scientific">Emticicia soli</name>
    <dbReference type="NCBI Taxonomy" id="2027878"/>
    <lineage>
        <taxon>Bacteria</taxon>
        <taxon>Pseudomonadati</taxon>
        <taxon>Bacteroidota</taxon>
        <taxon>Cytophagia</taxon>
        <taxon>Cytophagales</taxon>
        <taxon>Leadbetterellaceae</taxon>
        <taxon>Emticicia</taxon>
    </lineage>
</organism>
<feature type="domain" description="DUF4440" evidence="2">
    <location>
        <begin position="29"/>
        <end position="142"/>
    </location>
</feature>
<name>A0ABW5JFF1_9BACT</name>
<dbReference type="EMBL" id="JBHULC010000033">
    <property type="protein sequence ID" value="MFD2523325.1"/>
    <property type="molecule type" value="Genomic_DNA"/>
</dbReference>
<dbReference type="Gene3D" id="3.10.450.50">
    <property type="match status" value="1"/>
</dbReference>
<evidence type="ECO:0000256" key="1">
    <source>
        <dbReference type="SAM" id="SignalP"/>
    </source>
</evidence>
<comment type="caution">
    <text evidence="3">The sequence shown here is derived from an EMBL/GenBank/DDBJ whole genome shotgun (WGS) entry which is preliminary data.</text>
</comment>
<proteinExistence type="predicted"/>
<dbReference type="NCBIfam" id="TIGR02246">
    <property type="entry name" value="SgcJ/EcaC family oxidoreductase"/>
    <property type="match status" value="1"/>
</dbReference>
<evidence type="ECO:0000259" key="2">
    <source>
        <dbReference type="Pfam" id="PF14534"/>
    </source>
</evidence>
<gene>
    <name evidence="3" type="ORF">ACFSR2_20675</name>
</gene>
<dbReference type="Pfam" id="PF14534">
    <property type="entry name" value="DUF4440"/>
    <property type="match status" value="1"/>
</dbReference>
<sequence>MKILLFFVGLVLSFGAFSQSKSADEMAVEKQIDAMIASWNNHDYSDIANYTTEDASWVNIVGMWWKNRKEVQFAHQAFHEKMFKTVKLSKNWVATRKLSPDVIIAHVNTHVGAFNTPAGDSKPEADNLMLTVFVKKGGKWLLTAAENVEIVADAIANDPVRFMPK</sequence>
<evidence type="ECO:0000313" key="3">
    <source>
        <dbReference type="EMBL" id="MFD2523325.1"/>
    </source>
</evidence>
<dbReference type="SUPFAM" id="SSF54427">
    <property type="entry name" value="NTF2-like"/>
    <property type="match status" value="1"/>
</dbReference>
<reference evidence="4" key="1">
    <citation type="journal article" date="2019" name="Int. J. Syst. Evol. Microbiol.">
        <title>The Global Catalogue of Microorganisms (GCM) 10K type strain sequencing project: providing services to taxonomists for standard genome sequencing and annotation.</title>
        <authorList>
            <consortium name="The Broad Institute Genomics Platform"/>
            <consortium name="The Broad Institute Genome Sequencing Center for Infectious Disease"/>
            <person name="Wu L."/>
            <person name="Ma J."/>
        </authorList>
    </citation>
    <scope>NUCLEOTIDE SEQUENCE [LARGE SCALE GENOMIC DNA]</scope>
    <source>
        <strain evidence="4">KCTC 52344</strain>
    </source>
</reference>
<keyword evidence="4" id="KW-1185">Reference proteome</keyword>
<keyword evidence="1" id="KW-0732">Signal</keyword>
<accession>A0ABW5JFF1</accession>